<accession>A0A243Q896</accession>
<organism evidence="2 3">
    <name type="scientific">Gordonia lacunae</name>
    <dbReference type="NCBI Taxonomy" id="417102"/>
    <lineage>
        <taxon>Bacteria</taxon>
        <taxon>Bacillati</taxon>
        <taxon>Actinomycetota</taxon>
        <taxon>Actinomycetes</taxon>
        <taxon>Mycobacteriales</taxon>
        <taxon>Gordoniaceae</taxon>
        <taxon>Gordonia</taxon>
    </lineage>
</organism>
<dbReference type="STRING" id="417102.CA982_15200"/>
<sequence>MRPADLADTTNSTGAVRVSILVPSFNPGAHFEPAIRSALDQMGPHDEILIQDAGSTDGTQDLIAAFAESDPRVKAVIEADDGQSDALNRALARSDGHWVLWLNADDVLVEGALAAVRAAVDDSSGATVLTGDHQLLRAGGEVVGTYRGRPIETRTLLRRSTCASFSGSVVMRRDYLESLGGFDTDLHCTMDYSLQFRIAETAPVQHSIPVPIGALRFHDASKSANLWRTFLAESFRLRQRFAMSPKDRLLGLVGTVEQLASFLVFRIRLTPAYRRVRGVLRD</sequence>
<dbReference type="InterPro" id="IPR001173">
    <property type="entry name" value="Glyco_trans_2-like"/>
</dbReference>
<keyword evidence="2" id="KW-0808">Transferase</keyword>
<reference evidence="2 3" key="1">
    <citation type="submission" date="2017-05" db="EMBL/GenBank/DDBJ databases">
        <title>Biotechnological potential of actinobacteria isolated from South African environments.</title>
        <authorList>
            <person name="Le Roes-Hill M."/>
            <person name="Prins A."/>
            <person name="Durrell K.A."/>
        </authorList>
    </citation>
    <scope>NUCLEOTIDE SEQUENCE [LARGE SCALE GENOMIC DNA]</scope>
    <source>
        <strain evidence="2">BS2</strain>
    </source>
</reference>
<evidence type="ECO:0000259" key="1">
    <source>
        <dbReference type="Pfam" id="PF00535"/>
    </source>
</evidence>
<name>A0A243Q896_9ACTN</name>
<evidence type="ECO:0000313" key="3">
    <source>
        <dbReference type="Proteomes" id="UP000194632"/>
    </source>
</evidence>
<dbReference type="PANTHER" id="PTHR43685">
    <property type="entry name" value="GLYCOSYLTRANSFERASE"/>
    <property type="match status" value="1"/>
</dbReference>
<dbReference type="InterPro" id="IPR050834">
    <property type="entry name" value="Glycosyltransf_2"/>
</dbReference>
<proteinExistence type="predicted"/>
<dbReference type="PANTHER" id="PTHR43685:SF2">
    <property type="entry name" value="GLYCOSYLTRANSFERASE 2-LIKE DOMAIN-CONTAINING PROTEIN"/>
    <property type="match status" value="1"/>
</dbReference>
<dbReference type="Gene3D" id="3.90.550.10">
    <property type="entry name" value="Spore Coat Polysaccharide Biosynthesis Protein SpsA, Chain A"/>
    <property type="match status" value="1"/>
</dbReference>
<dbReference type="SUPFAM" id="SSF53448">
    <property type="entry name" value="Nucleotide-diphospho-sugar transferases"/>
    <property type="match status" value="1"/>
</dbReference>
<dbReference type="GO" id="GO:0016740">
    <property type="term" value="F:transferase activity"/>
    <property type="evidence" value="ECO:0007669"/>
    <property type="project" value="UniProtKB-KW"/>
</dbReference>
<dbReference type="Proteomes" id="UP000194632">
    <property type="component" value="Unassembled WGS sequence"/>
</dbReference>
<protein>
    <submittedName>
        <fullName evidence="2">Glycosyl transferase</fullName>
    </submittedName>
</protein>
<dbReference type="InterPro" id="IPR029044">
    <property type="entry name" value="Nucleotide-diphossugar_trans"/>
</dbReference>
<dbReference type="OrthoDB" id="9788101at2"/>
<dbReference type="RefSeq" id="WP_086536130.1">
    <property type="nucleotide sequence ID" value="NZ_NGFO01000017.1"/>
</dbReference>
<feature type="domain" description="Glycosyltransferase 2-like" evidence="1">
    <location>
        <begin position="19"/>
        <end position="124"/>
    </location>
</feature>
<gene>
    <name evidence="2" type="ORF">CA982_15200</name>
</gene>
<dbReference type="AlphaFoldDB" id="A0A243Q896"/>
<dbReference type="EMBL" id="NGFO01000017">
    <property type="protein sequence ID" value="OUC77793.1"/>
    <property type="molecule type" value="Genomic_DNA"/>
</dbReference>
<comment type="caution">
    <text evidence="2">The sequence shown here is derived from an EMBL/GenBank/DDBJ whole genome shotgun (WGS) entry which is preliminary data.</text>
</comment>
<keyword evidence="3" id="KW-1185">Reference proteome</keyword>
<evidence type="ECO:0000313" key="2">
    <source>
        <dbReference type="EMBL" id="OUC77793.1"/>
    </source>
</evidence>
<dbReference type="Pfam" id="PF00535">
    <property type="entry name" value="Glycos_transf_2"/>
    <property type="match status" value="1"/>
</dbReference>